<accession>A0A7T3KUL3</accession>
<dbReference type="InterPro" id="IPR029039">
    <property type="entry name" value="Flavoprotein-like_sf"/>
</dbReference>
<dbReference type="InterPro" id="IPR001226">
    <property type="entry name" value="Flavodoxin_CS"/>
</dbReference>
<dbReference type="SUPFAM" id="SSF52218">
    <property type="entry name" value="Flavoproteins"/>
    <property type="match status" value="1"/>
</dbReference>
<feature type="region of interest" description="Disordered" evidence="1">
    <location>
        <begin position="221"/>
        <end position="246"/>
    </location>
</feature>
<evidence type="ECO:0000259" key="2">
    <source>
        <dbReference type="PROSITE" id="PS50902"/>
    </source>
</evidence>
<dbReference type="GO" id="GO:0010181">
    <property type="term" value="F:FMN binding"/>
    <property type="evidence" value="ECO:0007669"/>
    <property type="project" value="InterPro"/>
</dbReference>
<sequence length="246" mass="27080">MASILVIYGTTTGQTAVVARRIDDVLVDRGHEVTTRHVSNPPAESVDSFDGVVVGASVNNNRHQRAVVEFVAEHRAALSSRPSAFFQLSFAAAVPWESAQSGSLQWAEDLFADTGWHPDRVGNFAGAINYTRYSRPVQWFFELAAAVTTGDTDTSRDYEYTDWEEVVRFAREFGDLVEAQHSLTARATERVPRAGRSGRRAAFALAGLGLAAALYRAVDSRRNAPTRTRDEPEPRPRERARGVDSA</sequence>
<dbReference type="PROSITE" id="PS00201">
    <property type="entry name" value="FLAVODOXIN"/>
    <property type="match status" value="1"/>
</dbReference>
<dbReference type="GO" id="GO:0070819">
    <property type="term" value="F:menaquinone-dependent protoporphyrinogen oxidase activity"/>
    <property type="evidence" value="ECO:0007669"/>
    <property type="project" value="TreeGrafter"/>
</dbReference>
<dbReference type="InterPro" id="IPR026816">
    <property type="entry name" value="Flavodoxin_dom"/>
</dbReference>
<dbReference type="Pfam" id="PF12724">
    <property type="entry name" value="Flavodoxin_5"/>
    <property type="match status" value="1"/>
</dbReference>
<organism evidence="3 4">
    <name type="scientific">Halosimplex litoreum</name>
    <dbReference type="NCBI Taxonomy" id="1198301"/>
    <lineage>
        <taxon>Archaea</taxon>
        <taxon>Methanobacteriati</taxon>
        <taxon>Methanobacteriota</taxon>
        <taxon>Stenosarchaea group</taxon>
        <taxon>Halobacteria</taxon>
        <taxon>Halobacteriales</taxon>
        <taxon>Haloarculaceae</taxon>
        <taxon>Halosimplex</taxon>
    </lineage>
</organism>
<protein>
    <submittedName>
        <fullName evidence="3">Protoporphyrinogen oxidase</fullName>
    </submittedName>
</protein>
<dbReference type="EMBL" id="CP065856">
    <property type="protein sequence ID" value="QPV62399.1"/>
    <property type="molecule type" value="Genomic_DNA"/>
</dbReference>
<evidence type="ECO:0000313" key="4">
    <source>
        <dbReference type="Proteomes" id="UP000595001"/>
    </source>
</evidence>
<reference evidence="3 4" key="1">
    <citation type="submission" date="2020-12" db="EMBL/GenBank/DDBJ databases">
        <title>Halosimplex halophilum sp. nov. and Halosimplex salinum sp. nov., two new members of the genus Halosimplex.</title>
        <authorList>
            <person name="Cui H.L."/>
        </authorList>
    </citation>
    <scope>NUCLEOTIDE SEQUENCE [LARGE SCALE GENOMIC DNA]</scope>
    <source>
        <strain evidence="3 4">YGH94</strain>
    </source>
</reference>
<dbReference type="Proteomes" id="UP000595001">
    <property type="component" value="Chromosome"/>
</dbReference>
<dbReference type="PANTHER" id="PTHR38030">
    <property type="entry name" value="PROTOPORPHYRINOGEN IX DEHYDROGENASE [MENAQUINONE]"/>
    <property type="match status" value="1"/>
</dbReference>
<dbReference type="PROSITE" id="PS50902">
    <property type="entry name" value="FLAVODOXIN_LIKE"/>
    <property type="match status" value="1"/>
</dbReference>
<name>A0A7T3KUL3_9EURY</name>
<keyword evidence="4" id="KW-1185">Reference proteome</keyword>
<gene>
    <name evidence="3" type="ORF">I7X12_16905</name>
</gene>
<dbReference type="OrthoDB" id="103611at2157"/>
<dbReference type="KEGG" id="hlt:I7X12_16905"/>
<feature type="domain" description="Flavodoxin-like" evidence="2">
    <location>
        <begin position="4"/>
        <end position="168"/>
    </location>
</feature>
<dbReference type="RefSeq" id="WP_198061204.1">
    <property type="nucleotide sequence ID" value="NZ_CP065856.1"/>
</dbReference>
<proteinExistence type="predicted"/>
<dbReference type="GO" id="GO:0009055">
    <property type="term" value="F:electron transfer activity"/>
    <property type="evidence" value="ECO:0007669"/>
    <property type="project" value="InterPro"/>
</dbReference>
<dbReference type="PANTHER" id="PTHR38030:SF2">
    <property type="entry name" value="PROTOPORPHYRINOGEN IX DEHYDROGENASE [QUINONE]"/>
    <property type="match status" value="1"/>
</dbReference>
<dbReference type="Gene3D" id="3.40.50.360">
    <property type="match status" value="1"/>
</dbReference>
<evidence type="ECO:0000313" key="3">
    <source>
        <dbReference type="EMBL" id="QPV62399.1"/>
    </source>
</evidence>
<dbReference type="GeneID" id="60590208"/>
<dbReference type="InterPro" id="IPR052200">
    <property type="entry name" value="Protoporphyrinogen_IX_DH"/>
</dbReference>
<dbReference type="InterPro" id="IPR008254">
    <property type="entry name" value="Flavodoxin/NO_synth"/>
</dbReference>
<dbReference type="GO" id="GO:0006783">
    <property type="term" value="P:heme biosynthetic process"/>
    <property type="evidence" value="ECO:0007669"/>
    <property type="project" value="TreeGrafter"/>
</dbReference>
<evidence type="ECO:0000256" key="1">
    <source>
        <dbReference type="SAM" id="MobiDB-lite"/>
    </source>
</evidence>
<dbReference type="AlphaFoldDB" id="A0A7T3KUL3"/>